<organism evidence="2 3">
    <name type="scientific">Candidatus Synechococcus calcipolaris G9</name>
    <dbReference type="NCBI Taxonomy" id="1497997"/>
    <lineage>
        <taxon>Bacteria</taxon>
        <taxon>Bacillati</taxon>
        <taxon>Cyanobacteriota</taxon>
        <taxon>Cyanophyceae</taxon>
        <taxon>Synechococcales</taxon>
        <taxon>Synechococcaceae</taxon>
        <taxon>Synechococcus</taxon>
    </lineage>
</organism>
<keyword evidence="3" id="KW-1185">Reference proteome</keyword>
<dbReference type="RefSeq" id="WP_277865459.1">
    <property type="nucleotide sequence ID" value="NZ_JAKKUT010000001.1"/>
</dbReference>
<comment type="caution">
    <text evidence="2">The sequence shown here is derived from an EMBL/GenBank/DDBJ whole genome shotgun (WGS) entry which is preliminary data.</text>
</comment>
<reference evidence="2" key="2">
    <citation type="submission" date="2022-01" db="EMBL/GenBank/DDBJ databases">
        <authorList>
            <person name="Zivanovic Y."/>
            <person name="Moreira D."/>
            <person name="Lopez-Garcia P."/>
        </authorList>
    </citation>
    <scope>NUCLEOTIDE SEQUENCE</scope>
    <source>
        <strain evidence="2">G9</strain>
    </source>
</reference>
<keyword evidence="1" id="KW-1133">Transmembrane helix</keyword>
<reference evidence="2" key="1">
    <citation type="journal article" date="2022" name="Genome Biol. Evol.">
        <title>A New Gene Family Diagnostic for Intracellular Biomineralization of Amorphous Ca Carbonates by Cyanobacteria.</title>
        <authorList>
            <person name="Benzerara K."/>
            <person name="Duprat E."/>
            <person name="Bitard-Feildel T."/>
            <person name="Caumes G."/>
            <person name="Cassier-Chauvat C."/>
            <person name="Chauvat F."/>
            <person name="Dezi M."/>
            <person name="Diop S.I."/>
            <person name="Gaschignard G."/>
            <person name="Gorgen S."/>
            <person name="Gugger M."/>
            <person name="Lopez-Garcia P."/>
            <person name="Millet M."/>
            <person name="Skouri-Panet F."/>
            <person name="Moreira D."/>
            <person name="Callebaut I."/>
        </authorList>
    </citation>
    <scope>NUCLEOTIDE SEQUENCE</scope>
    <source>
        <strain evidence="2">G9</strain>
    </source>
</reference>
<accession>A0ABT6EUI8</accession>
<keyword evidence="1" id="KW-0812">Transmembrane</keyword>
<sequence length="245" mass="27524">MTRAFSNRSYPWQTWLRDGQSRLSSFAGASTSRRRRGRLKLSKPKLSKRARIGAIALPLGLILWQLDWQLWLATLSGMGTILLITQLQRQNWQKLLNVLVSSQKILAHPLFLAMAAGAIASLGTYVATGIWKESPNSWLGMGLVLEGGILSIAVALLGLLVWQRQEQQRLNQFDQCLTDLSDPDPLRRLVAIRQLSRLSLDTADSQMVQEALYLFLGTESEDLVRRAALGELHRLDQQQRRSPGV</sequence>
<keyword evidence="1" id="KW-0472">Membrane</keyword>
<gene>
    <name evidence="2" type="ORF">L3556_01110</name>
</gene>
<feature type="transmembrane region" description="Helical" evidence="1">
    <location>
        <begin position="70"/>
        <end position="88"/>
    </location>
</feature>
<feature type="transmembrane region" description="Helical" evidence="1">
    <location>
        <begin position="46"/>
        <end position="64"/>
    </location>
</feature>
<feature type="transmembrane region" description="Helical" evidence="1">
    <location>
        <begin position="109"/>
        <end position="131"/>
    </location>
</feature>
<evidence type="ECO:0000256" key="1">
    <source>
        <dbReference type="SAM" id="Phobius"/>
    </source>
</evidence>
<name>A0ABT6EUI8_9SYNE</name>
<dbReference type="Proteomes" id="UP001154265">
    <property type="component" value="Unassembled WGS sequence"/>
</dbReference>
<feature type="transmembrane region" description="Helical" evidence="1">
    <location>
        <begin position="137"/>
        <end position="162"/>
    </location>
</feature>
<evidence type="ECO:0008006" key="4">
    <source>
        <dbReference type="Google" id="ProtNLM"/>
    </source>
</evidence>
<evidence type="ECO:0000313" key="2">
    <source>
        <dbReference type="EMBL" id="MDG2989536.1"/>
    </source>
</evidence>
<protein>
    <recommendedName>
        <fullName evidence="4">HEAT repeat domain-containing protein</fullName>
    </recommendedName>
</protein>
<proteinExistence type="predicted"/>
<dbReference type="EMBL" id="JAKKUT010000001">
    <property type="protein sequence ID" value="MDG2989536.1"/>
    <property type="molecule type" value="Genomic_DNA"/>
</dbReference>
<evidence type="ECO:0000313" key="3">
    <source>
        <dbReference type="Proteomes" id="UP001154265"/>
    </source>
</evidence>